<accession>A0A0F9PL72</accession>
<dbReference type="AlphaFoldDB" id="A0A0F9PL72"/>
<dbReference type="GO" id="GO:0000160">
    <property type="term" value="P:phosphorelay signal transduction system"/>
    <property type="evidence" value="ECO:0007669"/>
    <property type="project" value="InterPro"/>
</dbReference>
<sequence>MDEKNRILIVDDDIGMCETLSDILSDEDYNIDIANEGYTAIDMISKNPYDLVLMDIKMPEINGVETYKVVNKTNPCLKVILMTAYSVEDLVNDAISEGAYGIIYKPMDIPTLLEIINKILKNINILIVDDNPYFCRFLKDSLESMNYNVAIKYDGEQAINYIKENNIDIIFIDVKLPGLNGLEVFLTIKKINPNIDAIMIHWIPTYGISVRSDKNGIY</sequence>
<gene>
    <name evidence="3" type="ORF">LCGC14_0886120</name>
</gene>
<dbReference type="PANTHER" id="PTHR44591:SF3">
    <property type="entry name" value="RESPONSE REGULATORY DOMAIN-CONTAINING PROTEIN"/>
    <property type="match status" value="1"/>
</dbReference>
<dbReference type="SUPFAM" id="SSF52172">
    <property type="entry name" value="CheY-like"/>
    <property type="match status" value="2"/>
</dbReference>
<dbReference type="CDD" id="cd00156">
    <property type="entry name" value="REC"/>
    <property type="match status" value="1"/>
</dbReference>
<dbReference type="EMBL" id="LAZR01002812">
    <property type="protein sequence ID" value="KKN25302.1"/>
    <property type="molecule type" value="Genomic_DNA"/>
</dbReference>
<comment type="caution">
    <text evidence="3">The sequence shown here is derived from an EMBL/GenBank/DDBJ whole genome shotgun (WGS) entry which is preliminary data.</text>
</comment>
<dbReference type="Pfam" id="PF00072">
    <property type="entry name" value="Response_reg"/>
    <property type="match status" value="2"/>
</dbReference>
<dbReference type="PANTHER" id="PTHR44591">
    <property type="entry name" value="STRESS RESPONSE REGULATOR PROTEIN 1"/>
    <property type="match status" value="1"/>
</dbReference>
<dbReference type="PROSITE" id="PS50110">
    <property type="entry name" value="RESPONSE_REGULATORY"/>
    <property type="match status" value="2"/>
</dbReference>
<feature type="domain" description="Response regulatory" evidence="2">
    <location>
        <begin position="6"/>
        <end position="120"/>
    </location>
</feature>
<organism evidence="3">
    <name type="scientific">marine sediment metagenome</name>
    <dbReference type="NCBI Taxonomy" id="412755"/>
    <lineage>
        <taxon>unclassified sequences</taxon>
        <taxon>metagenomes</taxon>
        <taxon>ecological metagenomes</taxon>
    </lineage>
</organism>
<evidence type="ECO:0000256" key="1">
    <source>
        <dbReference type="ARBA" id="ARBA00022553"/>
    </source>
</evidence>
<name>A0A0F9PL72_9ZZZZ</name>
<dbReference type="InterPro" id="IPR001789">
    <property type="entry name" value="Sig_transdc_resp-reg_receiver"/>
</dbReference>
<evidence type="ECO:0000313" key="3">
    <source>
        <dbReference type="EMBL" id="KKN25302.1"/>
    </source>
</evidence>
<proteinExistence type="predicted"/>
<feature type="domain" description="Response regulatory" evidence="2">
    <location>
        <begin position="124"/>
        <end position="218"/>
    </location>
</feature>
<reference evidence="3" key="1">
    <citation type="journal article" date="2015" name="Nature">
        <title>Complex archaea that bridge the gap between prokaryotes and eukaryotes.</title>
        <authorList>
            <person name="Spang A."/>
            <person name="Saw J.H."/>
            <person name="Jorgensen S.L."/>
            <person name="Zaremba-Niedzwiedzka K."/>
            <person name="Martijn J."/>
            <person name="Lind A.E."/>
            <person name="van Eijk R."/>
            <person name="Schleper C."/>
            <person name="Guy L."/>
            <person name="Ettema T.J."/>
        </authorList>
    </citation>
    <scope>NUCLEOTIDE SEQUENCE</scope>
</reference>
<dbReference type="InterPro" id="IPR011006">
    <property type="entry name" value="CheY-like_superfamily"/>
</dbReference>
<dbReference type="Gene3D" id="3.40.50.2300">
    <property type="match status" value="2"/>
</dbReference>
<dbReference type="InterPro" id="IPR050595">
    <property type="entry name" value="Bact_response_regulator"/>
</dbReference>
<keyword evidence="1" id="KW-0597">Phosphoprotein</keyword>
<evidence type="ECO:0000259" key="2">
    <source>
        <dbReference type="PROSITE" id="PS50110"/>
    </source>
</evidence>
<dbReference type="SMART" id="SM00448">
    <property type="entry name" value="REC"/>
    <property type="match status" value="2"/>
</dbReference>
<protein>
    <recommendedName>
        <fullName evidence="2">Response regulatory domain-containing protein</fullName>
    </recommendedName>
</protein>